<name>F4RXV4_MELLP</name>
<evidence type="ECO:0000256" key="1">
    <source>
        <dbReference type="SAM" id="MobiDB-lite"/>
    </source>
</evidence>
<dbReference type="EMBL" id="GL883128">
    <property type="protein sequence ID" value="EGG02834.1"/>
    <property type="molecule type" value="Genomic_DNA"/>
</dbReference>
<feature type="compositionally biased region" description="Basic and acidic residues" evidence="1">
    <location>
        <begin position="48"/>
        <end position="57"/>
    </location>
</feature>
<feature type="compositionally biased region" description="Basic and acidic residues" evidence="1">
    <location>
        <begin position="100"/>
        <end position="118"/>
    </location>
</feature>
<feature type="compositionally biased region" description="Polar residues" evidence="1">
    <location>
        <begin position="66"/>
        <end position="76"/>
    </location>
</feature>
<feature type="compositionally biased region" description="Basic and acidic residues" evidence="1">
    <location>
        <begin position="158"/>
        <end position="167"/>
    </location>
</feature>
<organism evidence="3">
    <name type="scientific">Melampsora larici-populina (strain 98AG31 / pathotype 3-4-7)</name>
    <name type="common">Poplar leaf rust fungus</name>
    <dbReference type="NCBI Taxonomy" id="747676"/>
    <lineage>
        <taxon>Eukaryota</taxon>
        <taxon>Fungi</taxon>
        <taxon>Dikarya</taxon>
        <taxon>Basidiomycota</taxon>
        <taxon>Pucciniomycotina</taxon>
        <taxon>Pucciniomycetes</taxon>
        <taxon>Pucciniales</taxon>
        <taxon>Melampsoraceae</taxon>
        <taxon>Melampsora</taxon>
    </lineage>
</organism>
<dbReference type="VEuPathDB" id="FungiDB:MELLADRAFT_72702"/>
<feature type="region of interest" description="Disordered" evidence="1">
    <location>
        <begin position="33"/>
        <end position="167"/>
    </location>
</feature>
<reference evidence="3" key="1">
    <citation type="journal article" date="2011" name="Proc. Natl. Acad. Sci. U.S.A.">
        <title>Obligate biotrophy features unraveled by the genomic analysis of rust fungi.</title>
        <authorList>
            <person name="Duplessis S."/>
            <person name="Cuomo C.A."/>
            <person name="Lin Y.-C."/>
            <person name="Aerts A."/>
            <person name="Tisserant E."/>
            <person name="Veneault-Fourrey C."/>
            <person name="Joly D.L."/>
            <person name="Hacquard S."/>
            <person name="Amselem J."/>
            <person name="Cantarel B.L."/>
            <person name="Chiu R."/>
            <person name="Coutinho P.M."/>
            <person name="Feau N."/>
            <person name="Field M."/>
            <person name="Frey P."/>
            <person name="Gelhaye E."/>
            <person name="Goldberg J."/>
            <person name="Grabherr M.G."/>
            <person name="Kodira C.D."/>
            <person name="Kohler A."/>
            <person name="Kuees U."/>
            <person name="Lindquist E.A."/>
            <person name="Lucas S.M."/>
            <person name="Mago R."/>
            <person name="Mauceli E."/>
            <person name="Morin E."/>
            <person name="Murat C."/>
            <person name="Pangilinan J.L."/>
            <person name="Park R."/>
            <person name="Pearson M."/>
            <person name="Quesneville H."/>
            <person name="Rouhier N."/>
            <person name="Sakthikumar S."/>
            <person name="Salamov A.A."/>
            <person name="Schmutz J."/>
            <person name="Selles B."/>
            <person name="Shapiro H."/>
            <person name="Tanguay P."/>
            <person name="Tuskan G.A."/>
            <person name="Henrissat B."/>
            <person name="Van de Peer Y."/>
            <person name="Rouze P."/>
            <person name="Ellis J.G."/>
            <person name="Dodds P.N."/>
            <person name="Schein J.E."/>
            <person name="Zhong S."/>
            <person name="Hamelin R.C."/>
            <person name="Grigoriev I.V."/>
            <person name="Szabo L.J."/>
            <person name="Martin F."/>
        </authorList>
    </citation>
    <scope>NUCLEOTIDE SEQUENCE [LARGE SCALE GENOMIC DNA]</scope>
    <source>
        <strain evidence="3">98AG31 / pathotype 3-4-7</strain>
    </source>
</reference>
<dbReference type="eggNOG" id="ENOG502R2P3">
    <property type="taxonomic scope" value="Eukaryota"/>
</dbReference>
<dbReference type="KEGG" id="mlr:MELLADRAFT_72702"/>
<sequence length="167" mass="18246">MQVPARKTKVDDMIDEEVEKPIKMARVMKIVEESSGSSLAEETEVEDGWEKVPDGKKSRGPKSITLKMSTVSTPNATGPPGSSTSNTTTAVTKRQRQNAKKKEAAKAAKEAEEAERLGRLSAHKRQQERIRMNEQSSSASNNRSSKSKEVSGGMKASIADDGKLIWE</sequence>
<dbReference type="AlphaFoldDB" id="F4RXV4"/>
<proteinExistence type="predicted"/>
<dbReference type="Proteomes" id="UP000001072">
    <property type="component" value="Unassembled WGS sequence"/>
</dbReference>
<accession>F4RXV4</accession>
<dbReference type="RefSeq" id="XP_007413947.1">
    <property type="nucleotide sequence ID" value="XM_007413885.1"/>
</dbReference>
<dbReference type="GeneID" id="18932166"/>
<feature type="compositionally biased region" description="Low complexity" evidence="1">
    <location>
        <begin position="78"/>
        <end position="89"/>
    </location>
</feature>
<dbReference type="InParanoid" id="F4RXV4"/>
<evidence type="ECO:0000313" key="2">
    <source>
        <dbReference type="EMBL" id="EGG02834.1"/>
    </source>
</evidence>
<protein>
    <submittedName>
        <fullName evidence="2">Uncharacterized protein</fullName>
    </submittedName>
</protein>
<gene>
    <name evidence="2" type="ORF">MELLADRAFT_72702</name>
</gene>
<keyword evidence="3" id="KW-1185">Reference proteome</keyword>
<evidence type="ECO:0000313" key="3">
    <source>
        <dbReference type="Proteomes" id="UP000001072"/>
    </source>
</evidence>
<dbReference type="OrthoDB" id="2564465at2759"/>
<dbReference type="HOGENOM" id="CLU_1594928_0_0_1"/>